<reference evidence="3" key="1">
    <citation type="submission" date="2022-11" db="UniProtKB">
        <authorList>
            <consortium name="WormBaseParasite"/>
        </authorList>
    </citation>
    <scope>IDENTIFICATION</scope>
</reference>
<dbReference type="SUPFAM" id="SSF57667">
    <property type="entry name" value="beta-beta-alpha zinc fingers"/>
    <property type="match status" value="1"/>
</dbReference>
<feature type="domain" description="C2H2-type" evidence="1">
    <location>
        <begin position="110"/>
        <end position="130"/>
    </location>
</feature>
<evidence type="ECO:0000259" key="1">
    <source>
        <dbReference type="SMART" id="SM00355"/>
    </source>
</evidence>
<organism evidence="2 3">
    <name type="scientific">Romanomermis culicivorax</name>
    <name type="common">Nematode worm</name>
    <dbReference type="NCBI Taxonomy" id="13658"/>
    <lineage>
        <taxon>Eukaryota</taxon>
        <taxon>Metazoa</taxon>
        <taxon>Ecdysozoa</taxon>
        <taxon>Nematoda</taxon>
        <taxon>Enoplea</taxon>
        <taxon>Dorylaimia</taxon>
        <taxon>Mermithida</taxon>
        <taxon>Mermithoidea</taxon>
        <taxon>Mermithidae</taxon>
        <taxon>Romanomermis</taxon>
    </lineage>
</organism>
<dbReference type="SMART" id="SM00355">
    <property type="entry name" value="ZnF_C2H2"/>
    <property type="match status" value="2"/>
</dbReference>
<dbReference type="WBParaSite" id="nRc.2.0.1.t33629-RA">
    <property type="protein sequence ID" value="nRc.2.0.1.t33629-RA"/>
    <property type="gene ID" value="nRc.2.0.1.g33629"/>
</dbReference>
<keyword evidence="2" id="KW-1185">Reference proteome</keyword>
<dbReference type="InterPro" id="IPR013087">
    <property type="entry name" value="Znf_C2H2_type"/>
</dbReference>
<feature type="domain" description="C2H2-type" evidence="1">
    <location>
        <begin position="82"/>
        <end position="105"/>
    </location>
</feature>
<accession>A0A915K615</accession>
<evidence type="ECO:0000313" key="3">
    <source>
        <dbReference type="WBParaSite" id="nRc.2.0.1.t33629-RA"/>
    </source>
</evidence>
<protein>
    <submittedName>
        <fullName evidence="3">C2H2-type domain-containing protein</fullName>
    </submittedName>
</protein>
<name>A0A915K615_ROMCU</name>
<dbReference type="Proteomes" id="UP000887565">
    <property type="component" value="Unplaced"/>
</dbReference>
<dbReference type="InterPro" id="IPR036236">
    <property type="entry name" value="Znf_C2H2_sf"/>
</dbReference>
<dbReference type="AlphaFoldDB" id="A0A915K615"/>
<sequence>MNLLAPSSSSLLVPTPQNGSTGFLNVPFSNNSNNINNVQLCAINDANRLIKQPIYRTIAEKTSAPPHPQSMVVQQNQTMQLYHCNDCSYKTPSLRKLGRHNSVNHAGVKYRCEMCDFVTGYQSNYYRHRKQV</sequence>
<dbReference type="Gene3D" id="3.30.160.60">
    <property type="entry name" value="Classic Zinc Finger"/>
    <property type="match status" value="1"/>
</dbReference>
<proteinExistence type="predicted"/>
<evidence type="ECO:0000313" key="2">
    <source>
        <dbReference type="Proteomes" id="UP000887565"/>
    </source>
</evidence>